<dbReference type="eggNOG" id="ENOG5032ZWX">
    <property type="taxonomic scope" value="Bacteria"/>
</dbReference>
<dbReference type="RefSeq" id="WP_034790683.1">
    <property type="nucleotide sequence ID" value="NZ_JMPJ01000051.1"/>
</dbReference>
<protein>
    <submittedName>
        <fullName evidence="2">Surface array protein</fullName>
    </submittedName>
</protein>
<dbReference type="OrthoDB" id="9155736at2"/>
<sequence>MNYKKGVFVFFAIIMCFCTAFLYAFNKQAGKQVAAEWWLVNAYQFKDIAANNIKSRKILVVSGSNSLFSINGEMISKTVGLPVINMGTHAGLDLDYHEYIIKKYMKKGDVVVMPLEYEYYNTTGKPTDWSVNNMTAWGHDYLSSLSLYDYVKFLSNVTPKRLYEGYKSVDKGYVDSIDTVKDRYNSADGSYNGYSYKSLDRSGDINYITNEKTVFDNIENGSFNYSSNLDKISAHSLKVLLEIKSYVKKNNGEFILTWPVSMRNPGFDTDTPETMASLNKIKSLLASSGLDMRCSPSAANLGNRYFMDSAYHTNGYGAKIRSKLLGDCLNTVINGKGGYDDSQNFRAVVLEMESKTPYH</sequence>
<keyword evidence="1" id="KW-1133">Transmembrane helix</keyword>
<keyword evidence="1" id="KW-0472">Membrane</keyword>
<evidence type="ECO:0000256" key="1">
    <source>
        <dbReference type="SAM" id="Phobius"/>
    </source>
</evidence>
<dbReference type="Proteomes" id="UP000028640">
    <property type="component" value="Unassembled WGS sequence"/>
</dbReference>
<evidence type="ECO:0000313" key="2">
    <source>
        <dbReference type="EMBL" id="KFC81148.1"/>
    </source>
</evidence>
<dbReference type="STRING" id="910964.GEAM_1781"/>
<keyword evidence="3" id="KW-1185">Reference proteome</keyword>
<dbReference type="EMBL" id="JMPJ01000051">
    <property type="protein sequence ID" value="KFC81148.1"/>
    <property type="molecule type" value="Genomic_DNA"/>
</dbReference>
<evidence type="ECO:0000313" key="3">
    <source>
        <dbReference type="Proteomes" id="UP000028640"/>
    </source>
</evidence>
<gene>
    <name evidence="2" type="ORF">GEAM_1781</name>
</gene>
<comment type="caution">
    <text evidence="2">The sequence shown here is derived from an EMBL/GenBank/DDBJ whole genome shotgun (WGS) entry which is preliminary data.</text>
</comment>
<organism evidence="2 3">
    <name type="scientific">Ewingella americana (strain ATCC 33852 / DSM 4580 / CCUG 14506 / JCM 5911 / LMG 7869 / NCTC 12157 / CDC 1468-78)</name>
    <dbReference type="NCBI Taxonomy" id="910964"/>
    <lineage>
        <taxon>Bacteria</taxon>
        <taxon>Pseudomonadati</taxon>
        <taxon>Pseudomonadota</taxon>
        <taxon>Gammaproteobacteria</taxon>
        <taxon>Enterobacterales</taxon>
        <taxon>Yersiniaceae</taxon>
        <taxon>Ewingella</taxon>
    </lineage>
</organism>
<reference evidence="2 3" key="1">
    <citation type="submission" date="2014-05" db="EMBL/GenBank/DDBJ databases">
        <title>ATOL: Assembling a taxonomically balanced genome-scale reconstruction of the evolutionary history of the Enterobacteriaceae.</title>
        <authorList>
            <person name="Plunkett G.III."/>
            <person name="Neeno-Eckwall E.C."/>
            <person name="Glasner J.D."/>
            <person name="Perna N.T."/>
        </authorList>
    </citation>
    <scope>NUCLEOTIDE SEQUENCE [LARGE SCALE GENOMIC DNA]</scope>
    <source>
        <strain evidence="2 3">ATCC 33852</strain>
    </source>
</reference>
<dbReference type="AlphaFoldDB" id="A0A085GBQ3"/>
<dbReference type="GeneID" id="78380129"/>
<accession>A0A085GBQ3</accession>
<keyword evidence="1" id="KW-0812">Transmembrane</keyword>
<proteinExistence type="predicted"/>
<name>A0A085GBQ3_EWIA3</name>
<feature type="transmembrane region" description="Helical" evidence="1">
    <location>
        <begin position="7"/>
        <end position="25"/>
    </location>
</feature>